<protein>
    <submittedName>
        <fullName evidence="1">Ribonucleotide reductase stimulatory protein</fullName>
    </submittedName>
</protein>
<evidence type="ECO:0000313" key="1">
    <source>
        <dbReference type="EMBL" id="EFW23467.1"/>
    </source>
</evidence>
<dbReference type="Gene3D" id="3.40.50.360">
    <property type="match status" value="1"/>
</dbReference>
<reference evidence="1 2" key="1">
    <citation type="submission" date="2010-08" db="EMBL/GenBank/DDBJ databases">
        <authorList>
            <person name="Weinstock G."/>
            <person name="Sodergren E."/>
            <person name="Clifton S."/>
            <person name="Fulton L."/>
            <person name="Fulton B."/>
            <person name="Courtney L."/>
            <person name="Fronick C."/>
            <person name="Harrison M."/>
            <person name="Strong C."/>
            <person name="Farmer C."/>
            <person name="Delahaunty K."/>
            <person name="Markovic C."/>
            <person name="Hall O."/>
            <person name="Minx P."/>
            <person name="Tomlinson C."/>
            <person name="Mitreva M."/>
            <person name="Hou S."/>
            <person name="Chen J."/>
            <person name="Wollam A."/>
            <person name="Pepin K.H."/>
            <person name="Johnson M."/>
            <person name="Bhonagiri V."/>
            <person name="Zhang X."/>
            <person name="Suruliraj S."/>
            <person name="Warren W."/>
            <person name="Chinwalla A."/>
            <person name="Mardis E.R."/>
            <person name="Wilson R.K."/>
        </authorList>
    </citation>
    <scope>NUCLEOTIDE SEQUENCE [LARGE SCALE GENOMIC DNA]</scope>
    <source>
        <strain evidence="1 2">F0204</strain>
    </source>
</reference>
<dbReference type="InterPro" id="IPR004465">
    <property type="entry name" value="RNR_NrdI"/>
</dbReference>
<dbReference type="PANTHER" id="PTHR37297:SF1">
    <property type="entry name" value="PROTEIN NRDI"/>
    <property type="match status" value="1"/>
</dbReference>
<dbReference type="Proteomes" id="UP000004097">
    <property type="component" value="Unassembled WGS sequence"/>
</dbReference>
<evidence type="ECO:0000313" key="2">
    <source>
        <dbReference type="Proteomes" id="UP000004097"/>
    </source>
</evidence>
<dbReference type="Pfam" id="PF07972">
    <property type="entry name" value="Flavodoxin_NdrI"/>
    <property type="match status" value="1"/>
</dbReference>
<dbReference type="EMBL" id="AECQ01000041">
    <property type="protein sequence ID" value="EFW23467.1"/>
    <property type="molecule type" value="Genomic_DNA"/>
</dbReference>
<dbReference type="eggNOG" id="COG1780">
    <property type="taxonomic scope" value="Bacteria"/>
</dbReference>
<organism evidence="1 2">
    <name type="scientific">Solobacterium moorei F0204</name>
    <dbReference type="NCBI Taxonomy" id="706433"/>
    <lineage>
        <taxon>Bacteria</taxon>
        <taxon>Bacillati</taxon>
        <taxon>Bacillota</taxon>
        <taxon>Erysipelotrichia</taxon>
        <taxon>Erysipelotrichales</taxon>
        <taxon>Erysipelotrichaceae</taxon>
        <taxon>Solobacterium</taxon>
    </lineage>
</organism>
<sequence length="138" mass="15117">MVRYRHQLVITNKKEKYKMKIVFATRMGNTDELVRQKLGYTDAMLIVDGSEKVDGDYVLFTYTDGYGEVPGVVESFLENNKAGLKGVVATGSMVRHADTFAAAGDKIVKDFGGVLIAKVDVQGTEEDHAKIKSAIVAL</sequence>
<dbReference type="GO" id="GO:0010181">
    <property type="term" value="F:FMN binding"/>
    <property type="evidence" value="ECO:0007669"/>
    <property type="project" value="InterPro"/>
</dbReference>
<dbReference type="AlphaFoldDB" id="E7MQX4"/>
<dbReference type="SUPFAM" id="SSF52218">
    <property type="entry name" value="Flavoproteins"/>
    <property type="match status" value="1"/>
</dbReference>
<dbReference type="HOGENOM" id="CLU_114845_3_0_9"/>
<name>E7MQX4_9FIRM</name>
<gene>
    <name evidence="1" type="primary">nrdI</name>
    <name evidence="1" type="ORF">HMPREF9430_01963</name>
</gene>
<keyword evidence="2" id="KW-1185">Reference proteome</keyword>
<dbReference type="InterPro" id="IPR029039">
    <property type="entry name" value="Flavoprotein-like_sf"/>
</dbReference>
<comment type="caution">
    <text evidence="1">The sequence shown here is derived from an EMBL/GenBank/DDBJ whole genome shotgun (WGS) entry which is preliminary data.</text>
</comment>
<dbReference type="STRING" id="706433.HMPREF9430_01963"/>
<dbReference type="PANTHER" id="PTHR37297">
    <property type="entry name" value="PROTEIN NRDI"/>
    <property type="match status" value="1"/>
</dbReference>
<proteinExistence type="predicted"/>
<accession>E7MQX4</accession>